<keyword evidence="1" id="KW-0812">Transmembrane</keyword>
<proteinExistence type="predicted"/>
<organism evidence="2 3">
    <name type="scientific">Idiomarina aquatica</name>
    <dbReference type="NCBI Taxonomy" id="1327752"/>
    <lineage>
        <taxon>Bacteria</taxon>
        <taxon>Pseudomonadati</taxon>
        <taxon>Pseudomonadota</taxon>
        <taxon>Gammaproteobacteria</taxon>
        <taxon>Alteromonadales</taxon>
        <taxon>Idiomarinaceae</taxon>
        <taxon>Idiomarina</taxon>
    </lineage>
</organism>
<dbReference type="RefSeq" id="WP_126819127.1">
    <property type="nucleotide sequence ID" value="NZ_PIPS01000001.1"/>
</dbReference>
<keyword evidence="3" id="KW-1185">Reference proteome</keyword>
<sequence length="96" mass="10885">MENYRVKPHSGTTVFYLTTAMMYLALGLLALSPIAIIWLAADWLHDVFRESGTVLSSNPRLYTVLTIIAVSAVATLIADKIYHRVKEQQKRQLEHI</sequence>
<evidence type="ECO:0000313" key="2">
    <source>
        <dbReference type="EMBL" id="RUO44592.1"/>
    </source>
</evidence>
<reference evidence="3" key="1">
    <citation type="journal article" date="2018" name="Front. Microbiol.">
        <title>Genome-Based Analysis Reveals the Taxonomy and Diversity of the Family Idiomarinaceae.</title>
        <authorList>
            <person name="Liu Y."/>
            <person name="Lai Q."/>
            <person name="Shao Z."/>
        </authorList>
    </citation>
    <scope>NUCLEOTIDE SEQUENCE [LARGE SCALE GENOMIC DNA]</scope>
    <source>
        <strain evidence="3">SN-14</strain>
    </source>
</reference>
<keyword evidence="1" id="KW-0472">Membrane</keyword>
<keyword evidence="1" id="KW-1133">Transmembrane helix</keyword>
<accession>A0AA94EG16</accession>
<comment type="caution">
    <text evidence="2">The sequence shown here is derived from an EMBL/GenBank/DDBJ whole genome shotgun (WGS) entry which is preliminary data.</text>
</comment>
<gene>
    <name evidence="2" type="ORF">CWE23_00710</name>
</gene>
<feature type="transmembrane region" description="Helical" evidence="1">
    <location>
        <begin position="61"/>
        <end position="82"/>
    </location>
</feature>
<name>A0AA94EG16_9GAMM</name>
<evidence type="ECO:0000256" key="1">
    <source>
        <dbReference type="SAM" id="Phobius"/>
    </source>
</evidence>
<feature type="transmembrane region" description="Helical" evidence="1">
    <location>
        <begin position="21"/>
        <end position="41"/>
    </location>
</feature>
<protein>
    <submittedName>
        <fullName evidence="2">Uncharacterized protein</fullName>
    </submittedName>
</protein>
<dbReference type="EMBL" id="PIPS01000001">
    <property type="protein sequence ID" value="RUO44592.1"/>
    <property type="molecule type" value="Genomic_DNA"/>
</dbReference>
<evidence type="ECO:0000313" key="3">
    <source>
        <dbReference type="Proteomes" id="UP000286680"/>
    </source>
</evidence>
<dbReference type="Proteomes" id="UP000286680">
    <property type="component" value="Unassembled WGS sequence"/>
</dbReference>
<dbReference type="AlphaFoldDB" id="A0AA94EG16"/>